<dbReference type="SUPFAM" id="SSF55347">
    <property type="entry name" value="Glyceraldehyde-3-phosphate dehydrogenase-like, C-terminal domain"/>
    <property type="match status" value="1"/>
</dbReference>
<evidence type="ECO:0000313" key="5">
    <source>
        <dbReference type="EMBL" id="MBO0947712.1"/>
    </source>
</evidence>
<organism evidence="5 6">
    <name type="scientific">Fibrella forsythiae</name>
    <dbReference type="NCBI Taxonomy" id="2817061"/>
    <lineage>
        <taxon>Bacteria</taxon>
        <taxon>Pseudomonadati</taxon>
        <taxon>Bacteroidota</taxon>
        <taxon>Cytophagia</taxon>
        <taxon>Cytophagales</taxon>
        <taxon>Spirosomataceae</taxon>
        <taxon>Fibrella</taxon>
    </lineage>
</organism>
<feature type="domain" description="Gfo/Idh/MocA-like oxidoreductase C-terminal" evidence="4">
    <location>
        <begin position="135"/>
        <end position="344"/>
    </location>
</feature>
<dbReference type="Gene3D" id="3.30.360.10">
    <property type="entry name" value="Dihydrodipicolinate Reductase, domain 2"/>
    <property type="match status" value="1"/>
</dbReference>
<gene>
    <name evidence="5" type="ORF">J2I46_03910</name>
</gene>
<comment type="similarity">
    <text evidence="1">Belongs to the Gfo/Idh/MocA family.</text>
</comment>
<keyword evidence="2" id="KW-0560">Oxidoreductase</keyword>
<proteinExistence type="inferred from homology"/>
<evidence type="ECO:0000256" key="2">
    <source>
        <dbReference type="ARBA" id="ARBA00023002"/>
    </source>
</evidence>
<dbReference type="SUPFAM" id="SSF51735">
    <property type="entry name" value="NAD(P)-binding Rossmann-fold domains"/>
    <property type="match status" value="1"/>
</dbReference>
<reference evidence="5 6" key="1">
    <citation type="submission" date="2021-03" db="EMBL/GenBank/DDBJ databases">
        <title>Fibrella sp. HMF5405 genome sequencing and assembly.</title>
        <authorList>
            <person name="Kang H."/>
            <person name="Kim H."/>
            <person name="Bae S."/>
            <person name="Joh K."/>
        </authorList>
    </citation>
    <scope>NUCLEOTIDE SEQUENCE [LARGE SCALE GENOMIC DNA]</scope>
    <source>
        <strain evidence="5 6">HMF5405</strain>
    </source>
</reference>
<dbReference type="Pfam" id="PF01408">
    <property type="entry name" value="GFO_IDH_MocA"/>
    <property type="match status" value="1"/>
</dbReference>
<name>A0ABS3JCJ1_9BACT</name>
<dbReference type="InterPro" id="IPR051317">
    <property type="entry name" value="Gfo/Idh/MocA_oxidoreduct"/>
</dbReference>
<accession>A0ABS3JCJ1</accession>
<dbReference type="PANTHER" id="PTHR43708">
    <property type="entry name" value="CONSERVED EXPRESSED OXIDOREDUCTASE (EUROFUNG)"/>
    <property type="match status" value="1"/>
</dbReference>
<evidence type="ECO:0000259" key="3">
    <source>
        <dbReference type="Pfam" id="PF01408"/>
    </source>
</evidence>
<keyword evidence="6" id="KW-1185">Reference proteome</keyword>
<comment type="caution">
    <text evidence="5">The sequence shown here is derived from an EMBL/GenBank/DDBJ whole genome shotgun (WGS) entry which is preliminary data.</text>
</comment>
<evidence type="ECO:0000259" key="4">
    <source>
        <dbReference type="Pfam" id="PF02894"/>
    </source>
</evidence>
<dbReference type="Proteomes" id="UP000664628">
    <property type="component" value="Unassembled WGS sequence"/>
</dbReference>
<dbReference type="RefSeq" id="WP_207327614.1">
    <property type="nucleotide sequence ID" value="NZ_JAFMYW010000001.1"/>
</dbReference>
<protein>
    <submittedName>
        <fullName evidence="5">Gfo/Idh/MocA family oxidoreductase</fullName>
    </submittedName>
</protein>
<dbReference type="PANTHER" id="PTHR43708:SF5">
    <property type="entry name" value="CONSERVED EXPRESSED OXIDOREDUCTASE (EUROFUNG)-RELATED"/>
    <property type="match status" value="1"/>
</dbReference>
<feature type="domain" description="Gfo/Idh/MocA-like oxidoreductase N-terminal" evidence="3">
    <location>
        <begin position="6"/>
        <end position="121"/>
    </location>
</feature>
<evidence type="ECO:0000313" key="6">
    <source>
        <dbReference type="Proteomes" id="UP000664628"/>
    </source>
</evidence>
<dbReference type="Gene3D" id="3.40.50.720">
    <property type="entry name" value="NAD(P)-binding Rossmann-like Domain"/>
    <property type="match status" value="1"/>
</dbReference>
<dbReference type="EMBL" id="JAFMYW010000001">
    <property type="protein sequence ID" value="MBO0947712.1"/>
    <property type="molecule type" value="Genomic_DNA"/>
</dbReference>
<dbReference type="Pfam" id="PF02894">
    <property type="entry name" value="GFO_IDH_MocA_C"/>
    <property type="match status" value="1"/>
</dbReference>
<sequence>MPYEKINVGLVGFGLSGRYFHAPFLSVHPGFELTTVVTSRPAEVAAFNPAISTVSTADELLADDSVQLVFICSPNETHFRYALSALERNKHVVIEKPFALTEAETSQLLDLASSRNRMVTAYQNRRWDADFLTVKQLIADNRLGAVLDYEARYDRFMPVDSRSTSWKELSGDGRGSLFNLGPHLVDQALHLFGTPKTVSADIRIIRPGSQIEDWFTIRLAYPDKEVTLKSSLMAHQNHRRFTIHGTLGSFSKGGLDVQEPTLKLGTLPNTPNWGYEPSENRGLLTTGDQAELVDSLPGNYAAFYAALFDSIVNGAEPVVKPHEIQAIARVIDLARQSSREGRTLPF</sequence>
<dbReference type="InterPro" id="IPR000683">
    <property type="entry name" value="Gfo/Idh/MocA-like_OxRdtase_N"/>
</dbReference>
<dbReference type="InterPro" id="IPR004104">
    <property type="entry name" value="Gfo/Idh/MocA-like_OxRdtase_C"/>
</dbReference>
<dbReference type="InterPro" id="IPR036291">
    <property type="entry name" value="NAD(P)-bd_dom_sf"/>
</dbReference>
<evidence type="ECO:0000256" key="1">
    <source>
        <dbReference type="ARBA" id="ARBA00010928"/>
    </source>
</evidence>